<feature type="signal peptide" evidence="1">
    <location>
        <begin position="1"/>
        <end position="17"/>
    </location>
</feature>
<evidence type="ECO:0000256" key="1">
    <source>
        <dbReference type="SAM" id="SignalP"/>
    </source>
</evidence>
<evidence type="ECO:0000313" key="2">
    <source>
        <dbReference type="EMBL" id="TXB96209.1"/>
    </source>
</evidence>
<proteinExistence type="predicted"/>
<evidence type="ECO:0000313" key="3">
    <source>
        <dbReference type="Proteomes" id="UP000321331"/>
    </source>
</evidence>
<sequence>MKITAFLTAILVGAASAADTLYLVNSWKGNEISSGMAYYADGHDATGGTGGSRPDDYVDVTHGSHIIWEGQAVKGKFLFLLPLKSKKLTGNQGTFGTGVSFTSNIFADAASKHDNAWAGTGTNGYHTYNCWKRTGPVGKPVVLYTVDGWTVETVYYCRPFN</sequence>
<dbReference type="EMBL" id="VMNF01000015">
    <property type="protein sequence ID" value="TXB96209.1"/>
    <property type="molecule type" value="Genomic_DNA"/>
</dbReference>
<organism evidence="2 3">
    <name type="scientific">Fusarium oxysporum f. sp. cubense</name>
    <dbReference type="NCBI Taxonomy" id="61366"/>
    <lineage>
        <taxon>Eukaryota</taxon>
        <taxon>Fungi</taxon>
        <taxon>Dikarya</taxon>
        <taxon>Ascomycota</taxon>
        <taxon>Pezizomycotina</taxon>
        <taxon>Sordariomycetes</taxon>
        <taxon>Hypocreomycetidae</taxon>
        <taxon>Hypocreales</taxon>
        <taxon>Nectriaceae</taxon>
        <taxon>Fusarium</taxon>
        <taxon>Fusarium oxysporum species complex</taxon>
    </lineage>
</organism>
<name>A0A5C6SCK3_FUSOC</name>
<comment type="caution">
    <text evidence="2">The sequence shown here is derived from an EMBL/GenBank/DDBJ whole genome shotgun (WGS) entry which is preliminary data.</text>
</comment>
<accession>A0A5C6SCK3</accession>
<protein>
    <submittedName>
        <fullName evidence="2">Uncharacterized protein</fullName>
    </submittedName>
</protein>
<reference evidence="2 3" key="1">
    <citation type="submission" date="2019-07" db="EMBL/GenBank/DDBJ databases">
        <title>The First High-Quality Draft Genome Sequence of the Causal Agent of the Current Panama Disease Epidemic.</title>
        <authorList>
            <person name="Warmington R.J."/>
            <person name="Kay W."/>
            <person name="Jeffries A."/>
            <person name="Bebber D."/>
            <person name="Moore K."/>
            <person name="Studholme D.J."/>
        </authorList>
    </citation>
    <scope>NUCLEOTIDE SEQUENCE [LARGE SCALE GENOMIC DNA]</scope>
    <source>
        <strain evidence="2 3">TR4</strain>
    </source>
</reference>
<dbReference type="AlphaFoldDB" id="A0A5C6SCK3"/>
<gene>
    <name evidence="2" type="ORF">FocTR4_00016484</name>
</gene>
<keyword evidence="1" id="KW-0732">Signal</keyword>
<dbReference type="Proteomes" id="UP000321331">
    <property type="component" value="Unassembled WGS sequence"/>
</dbReference>
<feature type="chain" id="PRO_5023033574" evidence="1">
    <location>
        <begin position="18"/>
        <end position="161"/>
    </location>
</feature>